<sequence>MNLVLNKTVEFVVRVSNPLGKCVLVDKIYKNCPLIFRDICFLANLMLLPFNEFGIILGIDWLTLHNAIMNCKRKSIELKSRNGEIVQIESNDMKGLQLLYLR</sequence>
<dbReference type="EMBL" id="SMMG02000009">
    <property type="protein sequence ID" value="KAA3461760.1"/>
    <property type="molecule type" value="Genomic_DNA"/>
</dbReference>
<dbReference type="Gene3D" id="2.40.70.10">
    <property type="entry name" value="Acid Proteases"/>
    <property type="match status" value="1"/>
</dbReference>
<dbReference type="InterPro" id="IPR021109">
    <property type="entry name" value="Peptidase_aspartic_dom_sf"/>
</dbReference>
<keyword evidence="2" id="KW-1185">Reference proteome</keyword>
<protein>
    <submittedName>
        <fullName evidence="1">RVP_2 domain-containing protein</fullName>
    </submittedName>
</protein>
<evidence type="ECO:0000313" key="2">
    <source>
        <dbReference type="Proteomes" id="UP000325315"/>
    </source>
</evidence>
<comment type="caution">
    <text evidence="1">The sequence shown here is derived from an EMBL/GenBank/DDBJ whole genome shotgun (WGS) entry which is preliminary data.</text>
</comment>
<name>A0A5B6UUI8_9ROSI</name>
<dbReference type="OrthoDB" id="1436782at2759"/>
<proteinExistence type="predicted"/>
<reference evidence="2" key="1">
    <citation type="journal article" date="2019" name="Plant Biotechnol. J.">
        <title>Genome sequencing of the Australian wild diploid species Gossypium australe highlights disease resistance and delayed gland morphogenesis.</title>
        <authorList>
            <person name="Cai Y."/>
            <person name="Cai X."/>
            <person name="Wang Q."/>
            <person name="Wang P."/>
            <person name="Zhang Y."/>
            <person name="Cai C."/>
            <person name="Xu Y."/>
            <person name="Wang K."/>
            <person name="Zhou Z."/>
            <person name="Wang C."/>
            <person name="Geng S."/>
            <person name="Li B."/>
            <person name="Dong Q."/>
            <person name="Hou Y."/>
            <person name="Wang H."/>
            <person name="Ai P."/>
            <person name="Liu Z."/>
            <person name="Yi F."/>
            <person name="Sun M."/>
            <person name="An G."/>
            <person name="Cheng J."/>
            <person name="Zhang Y."/>
            <person name="Shi Q."/>
            <person name="Xie Y."/>
            <person name="Shi X."/>
            <person name="Chang Y."/>
            <person name="Huang F."/>
            <person name="Chen Y."/>
            <person name="Hong S."/>
            <person name="Mi L."/>
            <person name="Sun Q."/>
            <person name="Zhang L."/>
            <person name="Zhou B."/>
            <person name="Peng R."/>
            <person name="Zhang X."/>
            <person name="Liu F."/>
        </authorList>
    </citation>
    <scope>NUCLEOTIDE SEQUENCE [LARGE SCALE GENOMIC DNA]</scope>
    <source>
        <strain evidence="2">cv. PA1801</strain>
    </source>
</reference>
<evidence type="ECO:0000313" key="1">
    <source>
        <dbReference type="EMBL" id="KAA3461760.1"/>
    </source>
</evidence>
<dbReference type="AlphaFoldDB" id="A0A5B6UUI8"/>
<organism evidence="1 2">
    <name type="scientific">Gossypium australe</name>
    <dbReference type="NCBI Taxonomy" id="47621"/>
    <lineage>
        <taxon>Eukaryota</taxon>
        <taxon>Viridiplantae</taxon>
        <taxon>Streptophyta</taxon>
        <taxon>Embryophyta</taxon>
        <taxon>Tracheophyta</taxon>
        <taxon>Spermatophyta</taxon>
        <taxon>Magnoliopsida</taxon>
        <taxon>eudicotyledons</taxon>
        <taxon>Gunneridae</taxon>
        <taxon>Pentapetalae</taxon>
        <taxon>rosids</taxon>
        <taxon>malvids</taxon>
        <taxon>Malvales</taxon>
        <taxon>Malvaceae</taxon>
        <taxon>Malvoideae</taxon>
        <taxon>Gossypium</taxon>
    </lineage>
</organism>
<dbReference type="Proteomes" id="UP000325315">
    <property type="component" value="Unassembled WGS sequence"/>
</dbReference>
<dbReference type="Pfam" id="PF08284">
    <property type="entry name" value="RVP_2"/>
    <property type="match status" value="1"/>
</dbReference>
<gene>
    <name evidence="1" type="ORF">EPI10_028308</name>
</gene>
<accession>A0A5B6UUI8</accession>